<comment type="caution">
    <text evidence="1">The sequence shown here is derived from an EMBL/GenBank/DDBJ whole genome shotgun (WGS) entry which is preliminary data.</text>
</comment>
<evidence type="ECO:0000313" key="1">
    <source>
        <dbReference type="EMBL" id="MBC9783731.1"/>
    </source>
</evidence>
<name>A0ABR7T258_HELCL</name>
<proteinExistence type="predicted"/>
<accession>A0ABR7T258</accession>
<dbReference type="RefSeq" id="WP_188038865.1">
    <property type="nucleotide sequence ID" value="NZ_JACVHF010000002.1"/>
</dbReference>
<evidence type="ECO:0000313" key="2">
    <source>
        <dbReference type="Proteomes" id="UP000617402"/>
    </source>
</evidence>
<reference evidence="1 2" key="1">
    <citation type="submission" date="2020-07" db="EMBL/GenBank/DDBJ databases">
        <title>Draft whole-genome sequence of Heliobacterium chlorum DSM 3682, type strain.</title>
        <authorList>
            <person name="Kyndt J.A."/>
            <person name="Meyer T.E."/>
            <person name="Imhoff J.F."/>
        </authorList>
    </citation>
    <scope>NUCLEOTIDE SEQUENCE [LARGE SCALE GENOMIC DNA]</scope>
    <source>
        <strain evidence="1 2">DSM 3682</strain>
    </source>
</reference>
<sequence length="168" mass="18658">MVELPCETPIPGEIEFECCVLLRKVIPIQLEANLVCEKDKCEEIIGPPVCIIASEIVFKESKCCCTKQRIKVFGIPKSAVIVACHPLNVVKHIEMIGNDNPHCLANVKVTVCFDAVVIFSAVVEGKTRIVSRQFCNLSCHCYFCVPEPKEGTLVAKVKIRTKTPVCWI</sequence>
<keyword evidence="2" id="KW-1185">Reference proteome</keyword>
<organism evidence="1 2">
    <name type="scientific">Heliobacterium chlorum</name>
    <dbReference type="NCBI Taxonomy" id="2698"/>
    <lineage>
        <taxon>Bacteria</taxon>
        <taxon>Bacillati</taxon>
        <taxon>Bacillota</taxon>
        <taxon>Clostridia</taxon>
        <taxon>Eubacteriales</taxon>
        <taxon>Heliobacteriaceae</taxon>
        <taxon>Heliobacterium</taxon>
    </lineage>
</organism>
<dbReference type="Proteomes" id="UP000617402">
    <property type="component" value="Unassembled WGS sequence"/>
</dbReference>
<protein>
    <recommendedName>
        <fullName evidence="3">SipL SPOCS domain-containing protein</fullName>
    </recommendedName>
</protein>
<gene>
    <name evidence="1" type="ORF">H1S01_04290</name>
</gene>
<evidence type="ECO:0008006" key="3">
    <source>
        <dbReference type="Google" id="ProtNLM"/>
    </source>
</evidence>
<dbReference type="EMBL" id="JACVHF010000002">
    <property type="protein sequence ID" value="MBC9783731.1"/>
    <property type="molecule type" value="Genomic_DNA"/>
</dbReference>